<name>A0AAE1CD64_9PEZI</name>
<feature type="compositionally biased region" description="Polar residues" evidence="1">
    <location>
        <begin position="149"/>
        <end position="169"/>
    </location>
</feature>
<protein>
    <submittedName>
        <fullName evidence="2">Uncharacterized protein</fullName>
    </submittedName>
</protein>
<sequence length="510" mass="54568">MAASHLPGSYPDDSAPVTPMQEVEEPNRQRNKLRKPNDPRNYQQTDSGAGWPEAAEPEPTRPFNLNQPETQRSAFSEAVGGGLYSREGTALPAGQYQSQHEALREHLGLEDTAHSRPVDSAAAVPAAPVESGPIRGSVQENTYEDKLASQETASQQHTSASNQHANETSGPPYWGHLPKSSEGGIYNSVTGHGSAGDDHADHHHMPESGGVYNTVIGHGSLDEESRRHDLSRSADKDGNGTISSTDAVLNAPLTGIPQEKHTRFEATETPKTQPKAADPVQHSKSSTHHRAFPLTLGSSDNHPGAGQPDHQTHSHDDALLPGAIGGGIAASELAYKPYNERVDSETQHHHDITGHQHDATTSNPRNQDALFAGAGGLGAGIAASDLADRPDNGDQHHTSSVTSHQHKHLSKGVSHESKEEERKKSHDDTSSGEKKHHGILGLFHRHKDDKTKEEAPPSHLYKNEAVSDHHKGEAAVGAAAGASRVSATITALHPPHRRPMGNPLRPQGLE</sequence>
<feature type="compositionally biased region" description="Basic and acidic residues" evidence="1">
    <location>
        <begin position="413"/>
        <end position="433"/>
    </location>
</feature>
<feature type="compositionally biased region" description="Polar residues" evidence="1">
    <location>
        <begin position="63"/>
        <end position="74"/>
    </location>
</feature>
<proteinExistence type="predicted"/>
<feature type="compositionally biased region" description="Low complexity" evidence="1">
    <location>
        <begin position="474"/>
        <end position="487"/>
    </location>
</feature>
<keyword evidence="3" id="KW-1185">Reference proteome</keyword>
<evidence type="ECO:0000313" key="2">
    <source>
        <dbReference type="EMBL" id="KAK3689281.1"/>
    </source>
</evidence>
<feature type="compositionally biased region" description="Basic and acidic residues" evidence="1">
    <location>
        <begin position="258"/>
        <end position="268"/>
    </location>
</feature>
<feature type="compositionally biased region" description="Basic and acidic residues" evidence="1">
    <location>
        <begin position="195"/>
        <end position="206"/>
    </location>
</feature>
<evidence type="ECO:0000313" key="3">
    <source>
        <dbReference type="Proteomes" id="UP001270362"/>
    </source>
</evidence>
<feature type="compositionally biased region" description="Basic and acidic residues" evidence="1">
    <location>
        <begin position="446"/>
        <end position="473"/>
    </location>
</feature>
<feature type="compositionally biased region" description="Basic residues" evidence="1">
    <location>
        <begin position="434"/>
        <end position="445"/>
    </location>
</feature>
<organism evidence="2 3">
    <name type="scientific">Podospora appendiculata</name>
    <dbReference type="NCBI Taxonomy" id="314037"/>
    <lineage>
        <taxon>Eukaryota</taxon>
        <taxon>Fungi</taxon>
        <taxon>Dikarya</taxon>
        <taxon>Ascomycota</taxon>
        <taxon>Pezizomycotina</taxon>
        <taxon>Sordariomycetes</taxon>
        <taxon>Sordariomycetidae</taxon>
        <taxon>Sordariales</taxon>
        <taxon>Podosporaceae</taxon>
        <taxon>Podospora</taxon>
    </lineage>
</organism>
<dbReference type="EMBL" id="JAULSO010000002">
    <property type="protein sequence ID" value="KAK3689281.1"/>
    <property type="molecule type" value="Genomic_DNA"/>
</dbReference>
<accession>A0AAE1CD64</accession>
<gene>
    <name evidence="2" type="ORF">B0T22DRAFT_440768</name>
</gene>
<feature type="compositionally biased region" description="Basic and acidic residues" evidence="1">
    <location>
        <begin position="386"/>
        <end position="397"/>
    </location>
</feature>
<feature type="compositionally biased region" description="Basic and acidic residues" evidence="1">
    <location>
        <begin position="220"/>
        <end position="238"/>
    </location>
</feature>
<feature type="compositionally biased region" description="Basic and acidic residues" evidence="1">
    <location>
        <begin position="101"/>
        <end position="117"/>
    </location>
</feature>
<reference evidence="2" key="1">
    <citation type="journal article" date="2023" name="Mol. Phylogenet. Evol.">
        <title>Genome-scale phylogeny and comparative genomics of the fungal order Sordariales.</title>
        <authorList>
            <person name="Hensen N."/>
            <person name="Bonometti L."/>
            <person name="Westerberg I."/>
            <person name="Brannstrom I.O."/>
            <person name="Guillou S."/>
            <person name="Cros-Aarteil S."/>
            <person name="Calhoun S."/>
            <person name="Haridas S."/>
            <person name="Kuo A."/>
            <person name="Mondo S."/>
            <person name="Pangilinan J."/>
            <person name="Riley R."/>
            <person name="LaButti K."/>
            <person name="Andreopoulos B."/>
            <person name="Lipzen A."/>
            <person name="Chen C."/>
            <person name="Yan M."/>
            <person name="Daum C."/>
            <person name="Ng V."/>
            <person name="Clum A."/>
            <person name="Steindorff A."/>
            <person name="Ohm R.A."/>
            <person name="Martin F."/>
            <person name="Silar P."/>
            <person name="Natvig D.O."/>
            <person name="Lalanne C."/>
            <person name="Gautier V."/>
            <person name="Ament-Velasquez S.L."/>
            <person name="Kruys A."/>
            <person name="Hutchinson M.I."/>
            <person name="Powell A.J."/>
            <person name="Barry K."/>
            <person name="Miller A.N."/>
            <person name="Grigoriev I.V."/>
            <person name="Debuchy R."/>
            <person name="Gladieux P."/>
            <person name="Hiltunen Thoren M."/>
            <person name="Johannesson H."/>
        </authorList>
    </citation>
    <scope>NUCLEOTIDE SEQUENCE</scope>
    <source>
        <strain evidence="2">CBS 314.62</strain>
    </source>
</reference>
<dbReference type="AlphaFoldDB" id="A0AAE1CD64"/>
<comment type="caution">
    <text evidence="2">The sequence shown here is derived from an EMBL/GenBank/DDBJ whole genome shotgun (WGS) entry which is preliminary data.</text>
</comment>
<feature type="region of interest" description="Disordered" evidence="1">
    <location>
        <begin position="1"/>
        <end position="324"/>
    </location>
</feature>
<feature type="compositionally biased region" description="Basic and acidic residues" evidence="1">
    <location>
        <begin position="343"/>
        <end position="358"/>
    </location>
</feature>
<reference evidence="2" key="2">
    <citation type="submission" date="2023-06" db="EMBL/GenBank/DDBJ databases">
        <authorList>
            <consortium name="Lawrence Berkeley National Laboratory"/>
            <person name="Haridas S."/>
            <person name="Hensen N."/>
            <person name="Bonometti L."/>
            <person name="Westerberg I."/>
            <person name="Brannstrom I.O."/>
            <person name="Guillou S."/>
            <person name="Cros-Aarteil S."/>
            <person name="Calhoun S."/>
            <person name="Kuo A."/>
            <person name="Mondo S."/>
            <person name="Pangilinan J."/>
            <person name="Riley R."/>
            <person name="Labutti K."/>
            <person name="Andreopoulos B."/>
            <person name="Lipzen A."/>
            <person name="Chen C."/>
            <person name="Yanf M."/>
            <person name="Daum C."/>
            <person name="Ng V."/>
            <person name="Clum A."/>
            <person name="Steindorff A."/>
            <person name="Ohm R."/>
            <person name="Martin F."/>
            <person name="Silar P."/>
            <person name="Natvig D."/>
            <person name="Lalanne C."/>
            <person name="Gautier V."/>
            <person name="Ament-Velasquez S.L."/>
            <person name="Kruys A."/>
            <person name="Hutchinson M.I."/>
            <person name="Powell A.J."/>
            <person name="Barry K."/>
            <person name="Miller A.N."/>
            <person name="Grigoriev I.V."/>
            <person name="Debuchy R."/>
            <person name="Gladieux P."/>
            <person name="Thoren M.H."/>
            <person name="Johannesson H."/>
        </authorList>
    </citation>
    <scope>NUCLEOTIDE SEQUENCE</scope>
    <source>
        <strain evidence="2">CBS 314.62</strain>
    </source>
</reference>
<evidence type="ECO:0000256" key="1">
    <source>
        <dbReference type="SAM" id="MobiDB-lite"/>
    </source>
</evidence>
<feature type="region of interest" description="Disordered" evidence="1">
    <location>
        <begin position="343"/>
        <end position="510"/>
    </location>
</feature>
<dbReference type="Proteomes" id="UP001270362">
    <property type="component" value="Unassembled WGS sequence"/>
</dbReference>